<evidence type="ECO:0000256" key="5">
    <source>
        <dbReference type="ARBA" id="ARBA00022771"/>
    </source>
</evidence>
<keyword evidence="5 8" id="KW-0863">Zinc-finger</keyword>
<dbReference type="EC" id="2.3.2.27" evidence="2"/>
<keyword evidence="9" id="KW-0812">Transmembrane</keyword>
<dbReference type="SMART" id="SM00184">
    <property type="entry name" value="RING"/>
    <property type="match status" value="1"/>
</dbReference>
<reference evidence="11 12" key="1">
    <citation type="submission" date="2016-11" db="EMBL/GenBank/DDBJ databases">
        <title>The macronuclear genome of Stentor coeruleus: a giant cell with tiny introns.</title>
        <authorList>
            <person name="Slabodnick M."/>
            <person name="Ruby J.G."/>
            <person name="Reiff S.B."/>
            <person name="Swart E.C."/>
            <person name="Gosai S."/>
            <person name="Prabakaran S."/>
            <person name="Witkowska E."/>
            <person name="Larue G.E."/>
            <person name="Fisher S."/>
            <person name="Freeman R.M."/>
            <person name="Gunawardena J."/>
            <person name="Chu W."/>
            <person name="Stover N.A."/>
            <person name="Gregory B.D."/>
            <person name="Nowacki M."/>
            <person name="Derisi J."/>
            <person name="Roy S.W."/>
            <person name="Marshall W.F."/>
            <person name="Sood P."/>
        </authorList>
    </citation>
    <scope>NUCLEOTIDE SEQUENCE [LARGE SCALE GENOMIC DNA]</scope>
    <source>
        <strain evidence="11">WM001</strain>
    </source>
</reference>
<evidence type="ECO:0000256" key="4">
    <source>
        <dbReference type="ARBA" id="ARBA00022723"/>
    </source>
</evidence>
<dbReference type="AlphaFoldDB" id="A0A1R2CUJ7"/>
<accession>A0A1R2CUJ7</accession>
<evidence type="ECO:0000256" key="3">
    <source>
        <dbReference type="ARBA" id="ARBA00022679"/>
    </source>
</evidence>
<evidence type="ECO:0000313" key="12">
    <source>
        <dbReference type="Proteomes" id="UP000187209"/>
    </source>
</evidence>
<gene>
    <name evidence="11" type="ORF">SteCoe_4511</name>
</gene>
<dbReference type="Proteomes" id="UP000187209">
    <property type="component" value="Unassembled WGS sequence"/>
</dbReference>
<evidence type="ECO:0000256" key="1">
    <source>
        <dbReference type="ARBA" id="ARBA00000900"/>
    </source>
</evidence>
<evidence type="ECO:0000313" key="11">
    <source>
        <dbReference type="EMBL" id="OMJ92640.1"/>
    </source>
</evidence>
<dbReference type="PANTHER" id="PTHR22937">
    <property type="entry name" value="E3 UBIQUITIN-PROTEIN LIGASE RNF165"/>
    <property type="match status" value="1"/>
</dbReference>
<keyword evidence="9" id="KW-1133">Transmembrane helix</keyword>
<keyword evidence="12" id="KW-1185">Reference proteome</keyword>
<dbReference type="SUPFAM" id="SSF57850">
    <property type="entry name" value="RING/U-box"/>
    <property type="match status" value="1"/>
</dbReference>
<name>A0A1R2CUJ7_9CILI</name>
<keyword evidence="9" id="KW-0472">Membrane</keyword>
<evidence type="ECO:0000256" key="8">
    <source>
        <dbReference type="PROSITE-ProRule" id="PRU00175"/>
    </source>
</evidence>
<dbReference type="GO" id="GO:0061630">
    <property type="term" value="F:ubiquitin protein ligase activity"/>
    <property type="evidence" value="ECO:0007669"/>
    <property type="project" value="UniProtKB-EC"/>
</dbReference>
<dbReference type="PROSITE" id="PS50089">
    <property type="entry name" value="ZF_RING_2"/>
    <property type="match status" value="1"/>
</dbReference>
<keyword evidence="3" id="KW-0808">Transferase</keyword>
<sequence>MKALKLFFDFSIVAFSMAVLIFSCIKWNSLNAGYPTTAWELSFLFILISGRILLCYSYRMRLAIVIIFRLFYFLLTNIWAIVGVIFYIKATENSPLDPTYKAFMIVSIIICFIISFILRRGSLRIPYRQVQTYERLIENQVPQRNLKIIDRWIVKFPSTEKEMCTVCIEEFEYKQKLVKLPNCGHFFHKKCIKSWMEVKTICPICKSDYLALLTG</sequence>
<evidence type="ECO:0000259" key="10">
    <source>
        <dbReference type="PROSITE" id="PS50089"/>
    </source>
</evidence>
<comment type="caution">
    <text evidence="11">The sequence shown here is derived from an EMBL/GenBank/DDBJ whole genome shotgun (WGS) entry which is preliminary data.</text>
</comment>
<dbReference type="InterPro" id="IPR001841">
    <property type="entry name" value="Znf_RING"/>
</dbReference>
<dbReference type="OrthoDB" id="422021at2759"/>
<feature type="transmembrane region" description="Helical" evidence="9">
    <location>
        <begin position="100"/>
        <end position="118"/>
    </location>
</feature>
<feature type="domain" description="RING-type" evidence="10">
    <location>
        <begin position="164"/>
        <end position="206"/>
    </location>
</feature>
<protein>
    <recommendedName>
        <fullName evidence="2">RING-type E3 ubiquitin transferase</fullName>
        <ecNumber evidence="2">2.3.2.27</ecNumber>
    </recommendedName>
</protein>
<dbReference type="EMBL" id="MPUH01000057">
    <property type="protein sequence ID" value="OMJ92640.1"/>
    <property type="molecule type" value="Genomic_DNA"/>
</dbReference>
<dbReference type="PROSITE" id="PS51257">
    <property type="entry name" value="PROKAR_LIPOPROTEIN"/>
    <property type="match status" value="1"/>
</dbReference>
<dbReference type="PANTHER" id="PTHR22937:SF65">
    <property type="entry name" value="E3 UBIQUITIN-PROTEIN LIGASE ARK2C"/>
    <property type="match status" value="1"/>
</dbReference>
<dbReference type="GO" id="GO:0008270">
    <property type="term" value="F:zinc ion binding"/>
    <property type="evidence" value="ECO:0007669"/>
    <property type="project" value="UniProtKB-KW"/>
</dbReference>
<organism evidence="11 12">
    <name type="scientific">Stentor coeruleus</name>
    <dbReference type="NCBI Taxonomy" id="5963"/>
    <lineage>
        <taxon>Eukaryota</taxon>
        <taxon>Sar</taxon>
        <taxon>Alveolata</taxon>
        <taxon>Ciliophora</taxon>
        <taxon>Postciliodesmatophora</taxon>
        <taxon>Heterotrichea</taxon>
        <taxon>Heterotrichida</taxon>
        <taxon>Stentoridae</taxon>
        <taxon>Stentor</taxon>
    </lineage>
</organism>
<dbReference type="InterPro" id="IPR045191">
    <property type="entry name" value="MBR1/2-like"/>
</dbReference>
<keyword evidence="7" id="KW-0862">Zinc</keyword>
<dbReference type="Gene3D" id="3.30.40.10">
    <property type="entry name" value="Zinc/RING finger domain, C3HC4 (zinc finger)"/>
    <property type="match status" value="1"/>
</dbReference>
<evidence type="ECO:0000256" key="6">
    <source>
        <dbReference type="ARBA" id="ARBA00022786"/>
    </source>
</evidence>
<evidence type="ECO:0000256" key="9">
    <source>
        <dbReference type="SAM" id="Phobius"/>
    </source>
</evidence>
<feature type="transmembrane region" description="Helical" evidence="9">
    <location>
        <begin position="41"/>
        <end position="58"/>
    </location>
</feature>
<feature type="transmembrane region" description="Helical" evidence="9">
    <location>
        <begin position="70"/>
        <end position="88"/>
    </location>
</feature>
<evidence type="ECO:0000256" key="7">
    <source>
        <dbReference type="ARBA" id="ARBA00022833"/>
    </source>
</evidence>
<dbReference type="InterPro" id="IPR013083">
    <property type="entry name" value="Znf_RING/FYVE/PHD"/>
</dbReference>
<proteinExistence type="predicted"/>
<comment type="catalytic activity">
    <reaction evidence="1">
        <text>S-ubiquitinyl-[E2 ubiquitin-conjugating enzyme]-L-cysteine + [acceptor protein]-L-lysine = [E2 ubiquitin-conjugating enzyme]-L-cysteine + N(6)-ubiquitinyl-[acceptor protein]-L-lysine.</text>
        <dbReference type="EC" id="2.3.2.27"/>
    </reaction>
</comment>
<keyword evidence="4" id="KW-0479">Metal-binding</keyword>
<keyword evidence="6" id="KW-0833">Ubl conjugation pathway</keyword>
<feature type="transmembrane region" description="Helical" evidence="9">
    <location>
        <begin position="7"/>
        <end position="29"/>
    </location>
</feature>
<dbReference type="Pfam" id="PF13639">
    <property type="entry name" value="zf-RING_2"/>
    <property type="match status" value="1"/>
</dbReference>
<evidence type="ECO:0000256" key="2">
    <source>
        <dbReference type="ARBA" id="ARBA00012483"/>
    </source>
</evidence>